<proteinExistence type="predicted"/>
<name>A0A6C2ULY1_9BACT</name>
<protein>
    <submittedName>
        <fullName evidence="2">DNA-binding protein</fullName>
    </submittedName>
</protein>
<evidence type="ECO:0000256" key="1">
    <source>
        <dbReference type="SAM" id="MobiDB-lite"/>
    </source>
</evidence>
<reference evidence="2 3" key="1">
    <citation type="submission" date="2019-04" db="EMBL/GenBank/DDBJ databases">
        <authorList>
            <person name="Van Vliet M D."/>
        </authorList>
    </citation>
    <scope>NUCLEOTIDE SEQUENCE [LARGE SCALE GENOMIC DNA]</scope>
    <source>
        <strain evidence="2 3">F21</strain>
    </source>
</reference>
<feature type="region of interest" description="Disordered" evidence="1">
    <location>
        <begin position="78"/>
        <end position="99"/>
    </location>
</feature>
<organism evidence="2 3">
    <name type="scientific">Pontiella sulfatireligans</name>
    <dbReference type="NCBI Taxonomy" id="2750658"/>
    <lineage>
        <taxon>Bacteria</taxon>
        <taxon>Pseudomonadati</taxon>
        <taxon>Kiritimatiellota</taxon>
        <taxon>Kiritimatiellia</taxon>
        <taxon>Kiritimatiellales</taxon>
        <taxon>Pontiellaceae</taxon>
        <taxon>Pontiella</taxon>
    </lineage>
</organism>
<dbReference type="EMBL" id="CAAHFH010000002">
    <property type="protein sequence ID" value="VGO21272.1"/>
    <property type="molecule type" value="Genomic_DNA"/>
</dbReference>
<dbReference type="Proteomes" id="UP000346198">
    <property type="component" value="Unassembled WGS sequence"/>
</dbReference>
<dbReference type="Gene3D" id="1.10.720.30">
    <property type="entry name" value="SAP domain"/>
    <property type="match status" value="1"/>
</dbReference>
<sequence>MSVEELQNSPLHGLSAEAMLTELVEFYGWEVLDAAIDLKCFRIEPTIPSCLTFLKKAEWARNRVEDFYLYRFKRMPQASDEELELKPRERGSPNGVLLQDPIPLTVAKAIKMRPDVPEKIGSAKKRPTYVEEEPADQEPRESTFKSRYSDSRFRK</sequence>
<feature type="region of interest" description="Disordered" evidence="1">
    <location>
        <begin position="117"/>
        <end position="155"/>
    </location>
</feature>
<dbReference type="GO" id="GO:0003677">
    <property type="term" value="F:DNA binding"/>
    <property type="evidence" value="ECO:0007669"/>
    <property type="project" value="UniProtKB-KW"/>
</dbReference>
<keyword evidence="2" id="KW-0238">DNA-binding</keyword>
<keyword evidence="3" id="KW-1185">Reference proteome</keyword>
<dbReference type="Pfam" id="PF09905">
    <property type="entry name" value="VF530"/>
    <property type="match status" value="1"/>
</dbReference>
<dbReference type="InterPro" id="IPR036361">
    <property type="entry name" value="SAP_dom_sf"/>
</dbReference>
<dbReference type="InterPro" id="IPR018668">
    <property type="entry name" value="DNA-binding_VF530-like"/>
</dbReference>
<evidence type="ECO:0000313" key="2">
    <source>
        <dbReference type="EMBL" id="VGO21272.1"/>
    </source>
</evidence>
<evidence type="ECO:0000313" key="3">
    <source>
        <dbReference type="Proteomes" id="UP000346198"/>
    </source>
</evidence>
<dbReference type="RefSeq" id="WP_136062751.1">
    <property type="nucleotide sequence ID" value="NZ_CAAHFH010000002.1"/>
</dbReference>
<feature type="compositionally biased region" description="Basic and acidic residues" evidence="1">
    <location>
        <begin position="137"/>
        <end position="155"/>
    </location>
</feature>
<gene>
    <name evidence="2" type="ORF">SCARR_03344</name>
</gene>
<dbReference type="AlphaFoldDB" id="A0A6C2ULY1"/>
<accession>A0A6C2ULY1</accession>